<keyword evidence="2" id="KW-1185">Reference proteome</keyword>
<dbReference type="Proteomes" id="UP000790709">
    <property type="component" value="Unassembled WGS sequence"/>
</dbReference>
<name>A0ACB8B8N3_9AGAM</name>
<organism evidence="1 2">
    <name type="scientific">Leucogyrophana mollusca</name>
    <dbReference type="NCBI Taxonomy" id="85980"/>
    <lineage>
        <taxon>Eukaryota</taxon>
        <taxon>Fungi</taxon>
        <taxon>Dikarya</taxon>
        <taxon>Basidiomycota</taxon>
        <taxon>Agaricomycotina</taxon>
        <taxon>Agaricomycetes</taxon>
        <taxon>Agaricomycetidae</taxon>
        <taxon>Boletales</taxon>
        <taxon>Boletales incertae sedis</taxon>
        <taxon>Leucogyrophana</taxon>
    </lineage>
</organism>
<proteinExistence type="predicted"/>
<comment type="caution">
    <text evidence="1">The sequence shown here is derived from an EMBL/GenBank/DDBJ whole genome shotgun (WGS) entry which is preliminary data.</text>
</comment>
<gene>
    <name evidence="1" type="ORF">BV22DRAFT_722230</name>
</gene>
<reference evidence="1" key="1">
    <citation type="journal article" date="2021" name="New Phytol.">
        <title>Evolutionary innovations through gain and loss of genes in the ectomycorrhizal Boletales.</title>
        <authorList>
            <person name="Wu G."/>
            <person name="Miyauchi S."/>
            <person name="Morin E."/>
            <person name="Kuo A."/>
            <person name="Drula E."/>
            <person name="Varga T."/>
            <person name="Kohler A."/>
            <person name="Feng B."/>
            <person name="Cao Y."/>
            <person name="Lipzen A."/>
            <person name="Daum C."/>
            <person name="Hundley H."/>
            <person name="Pangilinan J."/>
            <person name="Johnson J."/>
            <person name="Barry K."/>
            <person name="LaButti K."/>
            <person name="Ng V."/>
            <person name="Ahrendt S."/>
            <person name="Min B."/>
            <person name="Choi I.G."/>
            <person name="Park H."/>
            <person name="Plett J.M."/>
            <person name="Magnuson J."/>
            <person name="Spatafora J.W."/>
            <person name="Nagy L.G."/>
            <person name="Henrissat B."/>
            <person name="Grigoriev I.V."/>
            <person name="Yang Z.L."/>
            <person name="Xu J."/>
            <person name="Martin F.M."/>
        </authorList>
    </citation>
    <scope>NUCLEOTIDE SEQUENCE</scope>
    <source>
        <strain evidence="1">KUC20120723A-06</strain>
    </source>
</reference>
<dbReference type="EMBL" id="MU266520">
    <property type="protein sequence ID" value="KAH7921571.1"/>
    <property type="molecule type" value="Genomic_DNA"/>
</dbReference>
<evidence type="ECO:0000313" key="1">
    <source>
        <dbReference type="EMBL" id="KAH7921571.1"/>
    </source>
</evidence>
<evidence type="ECO:0000313" key="2">
    <source>
        <dbReference type="Proteomes" id="UP000790709"/>
    </source>
</evidence>
<protein>
    <submittedName>
        <fullName evidence="1">Uncharacterized protein</fullName>
    </submittedName>
</protein>
<accession>A0ACB8B8N3</accession>
<sequence>MAVVSPAGLGSAFTGECGEKQPPARERQNFTKPSTGCNADNATVTSICCMQVGSAVITANDTTGCPLNTTQLDNKQTMTAFMKCAFGYPGTNSTTCSTLPTPSSAASTKQRGMVMGILVLSLVVELVMATH</sequence>